<gene>
    <name evidence="17" type="ORF">BCR33DRAFT_718269</name>
</gene>
<keyword evidence="6 13" id="KW-0645">Protease</keyword>
<keyword evidence="9 13" id="KW-0862">Zinc</keyword>
<dbReference type="AlphaFoldDB" id="A0A1Y2C6B2"/>
<evidence type="ECO:0000256" key="6">
    <source>
        <dbReference type="ARBA" id="ARBA00022670"/>
    </source>
</evidence>
<evidence type="ECO:0000256" key="4">
    <source>
        <dbReference type="ARBA" id="ARBA00010918"/>
    </source>
</evidence>
<feature type="compositionally biased region" description="Acidic residues" evidence="14">
    <location>
        <begin position="67"/>
        <end position="77"/>
    </location>
</feature>
<evidence type="ECO:0000256" key="11">
    <source>
        <dbReference type="ARBA" id="ARBA00023049"/>
    </source>
</evidence>
<comment type="similarity">
    <text evidence="4 13">Belongs to the peptidase M28 family.</text>
</comment>
<protein>
    <recommendedName>
        <fullName evidence="13">Peptide hydrolase</fullName>
        <ecNumber evidence="13">3.4.-.-</ecNumber>
    </recommendedName>
</protein>
<feature type="transmembrane region" description="Helical" evidence="15">
    <location>
        <begin position="633"/>
        <end position="654"/>
    </location>
</feature>
<keyword evidence="18" id="KW-1185">Reference proteome</keyword>
<keyword evidence="8 13" id="KW-0378">Hydrolase</keyword>
<sequence length="1044" mass="116388">MAREGVIQASSQDPSTRSDPLTDSTVNETSGSGNTAGSVANQGASAVPVANDNHSSEPEDSDHFEYSDFDEEGDAEESAPLLHSLGLPPSTTTAPPSNTIVKPVIILVIVVLFSPLLLVLLWALLRSESALPPAVLTLNDTIATGAFSGNEAWNHVKNITSHSHSYNSNDNLRVRGYILNTINEFKALAKTCNLPENWMEVDSNDGINMTTASGNIWYESNNILVRINPINPISSNSLLLSAHFDTQTIAPGVVDNGIAVGVALELIRTLIYNPALQRPLIINFNNGEELFLLGAGAFTLHPWFSKITGFINLDGTGAAPGTRAMLFRTNSYDLLQEWKRYAPFPHASILFNDLVSNVPSDTDYRVYVAYGHLQGIDIAFYSYRYQYHTPEDSVEFSWPISTQHLGDNVRGTVIGMTSSDVLDKLTPDNTNYTEPIKDKLTLPDFVYYDLFWWLTLTSGTSFRWMIVGILITAALWTFIKSAKEVYFIGRSRFLLRFVRPTVESYVVTVFSALVALGGTYVLSNIKSYINPGSSYGLPILNVIWIAIWVFGCFAFVPKVWPQIGEFLLLRKRSARRIRNHNRHTDNESHQSFQSARQVSKGPPVEKWLPYGLLAFWTTLLIPTLILSLRGINGLFFIVNWSFYSLVAVGFTQLLSPLALKWWREQGSLELPNANAAAVDADVIHWHSKVVNFYQKQIWGVQLIISSLIPGLLTVDIVDQFAISMPACIGAKLFESTNDVFFAGFFVFLFINLLPALQMARKTRLAEFVLFAFLVPVYMYCTIVFPFSRNQPQQFSFAQFWDISTPTTALASSVNITFRYGIQDSFDDVYKHFSPIATITNSTFTCDKAMPQCVFTNQSPQYLPALPQGFKKPPTELIDIEIQDPVEVSDGIYETRGVFRGIPESRVCSLKALRSGRVGSKFIAIYIDPEADGEKSRWQIEGGEGRRVDSGRLDTVDGQPGVEEVTVLRRNFIGPAGDDENKSGMVVPFAIKYEGEMTEIVVGCHWIEEDGRALFWETIRAHKPDFFTFGPGKFGGVRVEKRLTL</sequence>
<dbReference type="InterPro" id="IPR007484">
    <property type="entry name" value="Peptidase_M28"/>
</dbReference>
<dbReference type="GO" id="GO:0008235">
    <property type="term" value="F:metalloexopeptidase activity"/>
    <property type="evidence" value="ECO:0007669"/>
    <property type="project" value="InterPro"/>
</dbReference>
<feature type="transmembrane region" description="Helical" evidence="15">
    <location>
        <begin position="462"/>
        <end position="482"/>
    </location>
</feature>
<dbReference type="Pfam" id="PF04389">
    <property type="entry name" value="Peptidase_M28"/>
    <property type="match status" value="1"/>
</dbReference>
<evidence type="ECO:0000256" key="12">
    <source>
        <dbReference type="ARBA" id="ARBA00023180"/>
    </source>
</evidence>
<name>A0A1Y2C6B2_9FUNG</name>
<organism evidence="17 18">
    <name type="scientific">Rhizoclosmatium globosum</name>
    <dbReference type="NCBI Taxonomy" id="329046"/>
    <lineage>
        <taxon>Eukaryota</taxon>
        <taxon>Fungi</taxon>
        <taxon>Fungi incertae sedis</taxon>
        <taxon>Chytridiomycota</taxon>
        <taxon>Chytridiomycota incertae sedis</taxon>
        <taxon>Chytridiomycetes</taxon>
        <taxon>Chytridiales</taxon>
        <taxon>Chytriomycetaceae</taxon>
        <taxon>Rhizoclosmatium</taxon>
    </lineage>
</organism>
<evidence type="ECO:0000256" key="5">
    <source>
        <dbReference type="ARBA" id="ARBA00022554"/>
    </source>
</evidence>
<dbReference type="GO" id="GO:0046872">
    <property type="term" value="F:metal ion binding"/>
    <property type="evidence" value="ECO:0007669"/>
    <property type="project" value="UniProtKB-KW"/>
</dbReference>
<comment type="function">
    <text evidence="2">May be involved in vacuolar sorting and osmoregulation.</text>
</comment>
<dbReference type="PANTHER" id="PTHR12147">
    <property type="entry name" value="METALLOPEPTIDASE M28 FAMILY MEMBER"/>
    <property type="match status" value="1"/>
</dbReference>
<reference evidence="17 18" key="1">
    <citation type="submission" date="2016-07" db="EMBL/GenBank/DDBJ databases">
        <title>Pervasive Adenine N6-methylation of Active Genes in Fungi.</title>
        <authorList>
            <consortium name="DOE Joint Genome Institute"/>
            <person name="Mondo S.J."/>
            <person name="Dannebaum R.O."/>
            <person name="Kuo R.C."/>
            <person name="Labutti K."/>
            <person name="Haridas S."/>
            <person name="Kuo A."/>
            <person name="Salamov A."/>
            <person name="Ahrendt S.R."/>
            <person name="Lipzen A."/>
            <person name="Sullivan W."/>
            <person name="Andreopoulos W.B."/>
            <person name="Clum A."/>
            <person name="Lindquist E."/>
            <person name="Daum C."/>
            <person name="Ramamoorthy G.K."/>
            <person name="Gryganskyi A."/>
            <person name="Culley D."/>
            <person name="Magnuson J.K."/>
            <person name="James T.Y."/>
            <person name="O'Malley M.A."/>
            <person name="Stajich J.E."/>
            <person name="Spatafora J.W."/>
            <person name="Visel A."/>
            <person name="Grigoriev I.V."/>
        </authorList>
    </citation>
    <scope>NUCLEOTIDE SEQUENCE [LARGE SCALE GENOMIC DNA]</scope>
    <source>
        <strain evidence="17 18">JEL800</strain>
    </source>
</reference>
<dbReference type="EMBL" id="MCGO01000028">
    <property type="protein sequence ID" value="ORY42583.1"/>
    <property type="molecule type" value="Genomic_DNA"/>
</dbReference>
<feature type="compositionally biased region" description="Polar residues" evidence="14">
    <location>
        <begin position="8"/>
        <end position="44"/>
    </location>
</feature>
<keyword evidence="5" id="KW-0926">Vacuole</keyword>
<evidence type="ECO:0000256" key="3">
    <source>
        <dbReference type="ARBA" id="ARBA00004128"/>
    </source>
</evidence>
<evidence type="ECO:0000259" key="16">
    <source>
        <dbReference type="Pfam" id="PF04389"/>
    </source>
</evidence>
<dbReference type="InterPro" id="IPR045175">
    <property type="entry name" value="M28_fam"/>
</dbReference>
<feature type="transmembrane region" description="Helical" evidence="15">
    <location>
        <begin position="607"/>
        <end position="626"/>
    </location>
</feature>
<feature type="transmembrane region" description="Helical" evidence="15">
    <location>
        <begin position="502"/>
        <end position="523"/>
    </location>
</feature>
<evidence type="ECO:0000256" key="2">
    <source>
        <dbReference type="ARBA" id="ARBA00003273"/>
    </source>
</evidence>
<dbReference type="EC" id="3.4.-.-" evidence="13"/>
<feature type="transmembrane region" description="Helical" evidence="15">
    <location>
        <begin position="768"/>
        <end position="786"/>
    </location>
</feature>
<evidence type="ECO:0000313" key="17">
    <source>
        <dbReference type="EMBL" id="ORY42583.1"/>
    </source>
</evidence>
<keyword evidence="11" id="KW-0482">Metalloprotease</keyword>
<evidence type="ECO:0000256" key="1">
    <source>
        <dbReference type="ARBA" id="ARBA00001947"/>
    </source>
</evidence>
<evidence type="ECO:0000256" key="8">
    <source>
        <dbReference type="ARBA" id="ARBA00022801"/>
    </source>
</evidence>
<keyword evidence="10 15" id="KW-1133">Transmembrane helix</keyword>
<dbReference type="SUPFAM" id="SSF53187">
    <property type="entry name" value="Zn-dependent exopeptidases"/>
    <property type="match status" value="1"/>
</dbReference>
<feature type="transmembrane region" description="Helical" evidence="15">
    <location>
        <begin position="739"/>
        <end position="756"/>
    </location>
</feature>
<keyword evidence="7 15" id="KW-0812">Transmembrane</keyword>
<dbReference type="GO" id="GO:0005774">
    <property type="term" value="C:vacuolar membrane"/>
    <property type="evidence" value="ECO:0007669"/>
    <property type="project" value="UniProtKB-SubCell"/>
</dbReference>
<evidence type="ECO:0000256" key="10">
    <source>
        <dbReference type="ARBA" id="ARBA00022989"/>
    </source>
</evidence>
<evidence type="ECO:0000256" key="7">
    <source>
        <dbReference type="ARBA" id="ARBA00022692"/>
    </source>
</evidence>
<dbReference type="STRING" id="329046.A0A1Y2C6B2"/>
<dbReference type="Proteomes" id="UP000193642">
    <property type="component" value="Unassembled WGS sequence"/>
</dbReference>
<proteinExistence type="inferred from homology"/>
<evidence type="ECO:0000256" key="9">
    <source>
        <dbReference type="ARBA" id="ARBA00022833"/>
    </source>
</evidence>
<dbReference type="Gene3D" id="3.40.630.10">
    <property type="entry name" value="Zn peptidases"/>
    <property type="match status" value="1"/>
</dbReference>
<keyword evidence="15" id="KW-0472">Membrane</keyword>
<comment type="subcellular location">
    <subcellularLocation>
        <location evidence="3">Vacuole membrane</location>
        <topology evidence="3">Multi-pass membrane protein</topology>
    </subcellularLocation>
</comment>
<dbReference type="OrthoDB" id="76293at2759"/>
<evidence type="ECO:0000313" key="18">
    <source>
        <dbReference type="Proteomes" id="UP000193642"/>
    </source>
</evidence>
<feature type="transmembrane region" description="Helical" evidence="15">
    <location>
        <begin position="535"/>
        <end position="556"/>
    </location>
</feature>
<keyword evidence="13" id="KW-0479">Metal-binding</keyword>
<feature type="domain" description="Peptidase M28" evidence="16">
    <location>
        <begin position="222"/>
        <end position="411"/>
    </location>
</feature>
<comment type="cofactor">
    <cofactor evidence="1">
        <name>Zn(2+)</name>
        <dbReference type="ChEBI" id="CHEBI:29105"/>
    </cofactor>
</comment>
<evidence type="ECO:0000256" key="15">
    <source>
        <dbReference type="SAM" id="Phobius"/>
    </source>
</evidence>
<accession>A0A1Y2C6B2</accession>
<keyword evidence="12" id="KW-0325">Glycoprotein</keyword>
<comment type="caution">
    <text evidence="17">The sequence shown here is derived from an EMBL/GenBank/DDBJ whole genome shotgun (WGS) entry which is preliminary data.</text>
</comment>
<dbReference type="GO" id="GO:0006508">
    <property type="term" value="P:proteolysis"/>
    <property type="evidence" value="ECO:0007669"/>
    <property type="project" value="UniProtKB-KW"/>
</dbReference>
<dbReference type="PANTHER" id="PTHR12147:SF58">
    <property type="entry name" value="VACUOLAR MEMBRANE PROTEASE"/>
    <property type="match status" value="1"/>
</dbReference>
<feature type="region of interest" description="Disordered" evidence="14">
    <location>
        <begin position="1"/>
        <end position="94"/>
    </location>
</feature>
<feature type="compositionally biased region" description="Basic and acidic residues" evidence="14">
    <location>
        <begin position="54"/>
        <end position="66"/>
    </location>
</feature>
<evidence type="ECO:0000256" key="14">
    <source>
        <dbReference type="SAM" id="MobiDB-lite"/>
    </source>
</evidence>
<evidence type="ECO:0000256" key="13">
    <source>
        <dbReference type="RuleBase" id="RU361240"/>
    </source>
</evidence>
<feature type="transmembrane region" description="Helical" evidence="15">
    <location>
        <begin position="104"/>
        <end position="125"/>
    </location>
</feature>